<keyword evidence="3" id="KW-1185">Reference proteome</keyword>
<dbReference type="EMBL" id="MIKF01000650">
    <property type="protein sequence ID" value="RTE69034.1"/>
    <property type="molecule type" value="Genomic_DNA"/>
</dbReference>
<feature type="compositionally biased region" description="Low complexity" evidence="1">
    <location>
        <begin position="52"/>
        <end position="62"/>
    </location>
</feature>
<dbReference type="AlphaFoldDB" id="A0A430KZZ2"/>
<dbReference type="Proteomes" id="UP000287124">
    <property type="component" value="Unassembled WGS sequence"/>
</dbReference>
<gene>
    <name evidence="2" type="ORF">BHE90_016590</name>
</gene>
<accession>A0A430KZZ2</accession>
<organism evidence="2 3">
    <name type="scientific">Fusarium euwallaceae</name>
    <dbReference type="NCBI Taxonomy" id="1147111"/>
    <lineage>
        <taxon>Eukaryota</taxon>
        <taxon>Fungi</taxon>
        <taxon>Dikarya</taxon>
        <taxon>Ascomycota</taxon>
        <taxon>Pezizomycotina</taxon>
        <taxon>Sordariomycetes</taxon>
        <taxon>Hypocreomycetidae</taxon>
        <taxon>Hypocreales</taxon>
        <taxon>Nectriaceae</taxon>
        <taxon>Fusarium</taxon>
        <taxon>Fusarium solani species complex</taxon>
    </lineage>
</organism>
<name>A0A430KZZ2_9HYPO</name>
<evidence type="ECO:0000313" key="2">
    <source>
        <dbReference type="EMBL" id="RTE69034.1"/>
    </source>
</evidence>
<feature type="region of interest" description="Disordered" evidence="1">
    <location>
        <begin position="23"/>
        <end position="67"/>
    </location>
</feature>
<proteinExistence type="predicted"/>
<evidence type="ECO:0000313" key="3">
    <source>
        <dbReference type="Proteomes" id="UP000287124"/>
    </source>
</evidence>
<reference evidence="2 3" key="1">
    <citation type="submission" date="2017-06" db="EMBL/GenBank/DDBJ databases">
        <title>Comparative genomic analysis of Ambrosia Fusariam Clade fungi.</title>
        <authorList>
            <person name="Stajich J.E."/>
            <person name="Carrillo J."/>
            <person name="Kijimoto T."/>
            <person name="Eskalen A."/>
            <person name="O'Donnell K."/>
            <person name="Kasson M."/>
        </authorList>
    </citation>
    <scope>NUCLEOTIDE SEQUENCE [LARGE SCALE GENOMIC DNA]</scope>
    <source>
        <strain evidence="2 3">UCR1854</strain>
    </source>
</reference>
<protein>
    <submittedName>
        <fullName evidence="2">Uncharacterized protein</fullName>
    </submittedName>
</protein>
<sequence>MRIALSLLFEKAKFKARRLLQASPQESASAATRSQTLSQPASQLTTRPTFQPTSSPPTSTDSDTPRCCRVYKSGFGTMPMTSSKLAKTDQSVREVLTSWTLIYTHLFTVELGSRRNRGVGLRNI</sequence>
<evidence type="ECO:0000256" key="1">
    <source>
        <dbReference type="SAM" id="MobiDB-lite"/>
    </source>
</evidence>
<feature type="compositionally biased region" description="Polar residues" evidence="1">
    <location>
        <begin position="23"/>
        <end position="51"/>
    </location>
</feature>
<comment type="caution">
    <text evidence="2">The sequence shown here is derived from an EMBL/GenBank/DDBJ whole genome shotgun (WGS) entry which is preliminary data.</text>
</comment>